<dbReference type="GeneID" id="28894145"/>
<feature type="compositionally biased region" description="Basic residues" evidence="1">
    <location>
        <begin position="1"/>
        <end position="10"/>
    </location>
</feature>
<dbReference type="Proteomes" id="UP000076632">
    <property type="component" value="Unassembled WGS sequence"/>
</dbReference>
<dbReference type="RefSeq" id="XP_018189249.1">
    <property type="nucleotide sequence ID" value="XM_018329008.1"/>
</dbReference>
<dbReference type="EMBL" id="KV407457">
    <property type="protein sequence ID" value="KZF23694.1"/>
    <property type="molecule type" value="Genomic_DNA"/>
</dbReference>
<organism evidence="2 3">
    <name type="scientific">Xylona heveae (strain CBS 132557 / TC161)</name>
    <dbReference type="NCBI Taxonomy" id="1328760"/>
    <lineage>
        <taxon>Eukaryota</taxon>
        <taxon>Fungi</taxon>
        <taxon>Dikarya</taxon>
        <taxon>Ascomycota</taxon>
        <taxon>Pezizomycotina</taxon>
        <taxon>Xylonomycetes</taxon>
        <taxon>Xylonales</taxon>
        <taxon>Xylonaceae</taxon>
        <taxon>Xylona</taxon>
    </lineage>
</organism>
<dbReference type="InParanoid" id="A0A165HLG9"/>
<sequence length="203" mass="22407">MSTPRKTCRVKKLDQREDKKKKKGQVVATACCTLASTVLILSATPGGQTSPLIPHSTTIVEGNIANPHAHIAELMRSSTGLKKPVMCDHKLEQEDFPGQVLPRSARVNMAKRVAWTQTQDTDTALFLSFSLSLSAKRSLQGTATLDRDFNEHRCTNQESRRTAPIIGPSTLRTRFFSVESVPHNESHSTCTTALLFSHFQTCT</sequence>
<feature type="region of interest" description="Disordered" evidence="1">
    <location>
        <begin position="1"/>
        <end position="20"/>
    </location>
</feature>
<evidence type="ECO:0000313" key="2">
    <source>
        <dbReference type="EMBL" id="KZF23694.1"/>
    </source>
</evidence>
<reference evidence="2 3" key="1">
    <citation type="journal article" date="2016" name="Fungal Biol.">
        <title>The genome of Xylona heveae provides a window into fungal endophytism.</title>
        <authorList>
            <person name="Gazis R."/>
            <person name="Kuo A."/>
            <person name="Riley R."/>
            <person name="LaButti K."/>
            <person name="Lipzen A."/>
            <person name="Lin J."/>
            <person name="Amirebrahimi M."/>
            <person name="Hesse C.N."/>
            <person name="Spatafora J.W."/>
            <person name="Henrissat B."/>
            <person name="Hainaut M."/>
            <person name="Grigoriev I.V."/>
            <person name="Hibbett D.S."/>
        </authorList>
    </citation>
    <scope>NUCLEOTIDE SEQUENCE [LARGE SCALE GENOMIC DNA]</scope>
    <source>
        <strain evidence="2 3">TC161</strain>
    </source>
</reference>
<accession>A0A165HLG9</accession>
<evidence type="ECO:0000256" key="1">
    <source>
        <dbReference type="SAM" id="MobiDB-lite"/>
    </source>
</evidence>
<name>A0A165HLG9_XYLHT</name>
<proteinExistence type="predicted"/>
<protein>
    <submittedName>
        <fullName evidence="2">Uncharacterized protein</fullName>
    </submittedName>
</protein>
<dbReference type="AlphaFoldDB" id="A0A165HLG9"/>
<gene>
    <name evidence="2" type="ORF">L228DRAFT_122543</name>
</gene>
<keyword evidence="3" id="KW-1185">Reference proteome</keyword>
<evidence type="ECO:0000313" key="3">
    <source>
        <dbReference type="Proteomes" id="UP000076632"/>
    </source>
</evidence>